<reference evidence="1" key="1">
    <citation type="submission" date="2018-11" db="EMBL/GenBank/DDBJ databases">
        <authorList>
            <consortium name="Genoscope - CEA"/>
            <person name="William W."/>
        </authorList>
    </citation>
    <scope>NUCLEOTIDE SEQUENCE</scope>
</reference>
<sequence>MNRYELISIGFLEIHICCLKLFFNRVVSYRCSSLQVVYPPTAQFLCKQKQIDIMCSRPRPHRLFHSQLCYLEENRLVFQLDRFMLLSSKEFEANSYLSVALSCWIRLPANEFYNSLQTPTVSLVTTVNTKRIGGSKICFKSAQNQDVAVMVNAYIGHIKYKIFLHASEVTKAETLTIRDKFAFLKPEPAQLVDVSKIWERECKRIWCTYYISNMKNSIVARHVLGENTFSDKGVLAEILQQIMGKGLIPVDLDVWKLRRRAKSHGSLHYLEAMIKIFSACSEKIILKSEKLLRE</sequence>
<dbReference type="EMBL" id="LR031875">
    <property type="protein sequence ID" value="VDD30641.1"/>
    <property type="molecule type" value="Genomic_DNA"/>
</dbReference>
<organism evidence="1">
    <name type="scientific">Brassica oleracea</name>
    <name type="common">Wild cabbage</name>
    <dbReference type="NCBI Taxonomy" id="3712"/>
    <lineage>
        <taxon>Eukaryota</taxon>
        <taxon>Viridiplantae</taxon>
        <taxon>Streptophyta</taxon>
        <taxon>Embryophyta</taxon>
        <taxon>Tracheophyta</taxon>
        <taxon>Spermatophyta</taxon>
        <taxon>Magnoliopsida</taxon>
        <taxon>eudicotyledons</taxon>
        <taxon>Gunneridae</taxon>
        <taxon>Pentapetalae</taxon>
        <taxon>rosids</taxon>
        <taxon>malvids</taxon>
        <taxon>Brassicales</taxon>
        <taxon>Brassicaceae</taxon>
        <taxon>Brassiceae</taxon>
        <taxon>Brassica</taxon>
    </lineage>
</organism>
<protein>
    <submittedName>
        <fullName evidence="1">Uncharacterized protein</fullName>
    </submittedName>
</protein>
<proteinExistence type="predicted"/>
<gene>
    <name evidence="1" type="ORF">BOLC9T55964H</name>
</gene>
<evidence type="ECO:0000313" key="1">
    <source>
        <dbReference type="EMBL" id="VDD30641.1"/>
    </source>
</evidence>
<dbReference type="AlphaFoldDB" id="A0A3P6E3I8"/>
<name>A0A3P6E3I8_BRAOL</name>
<accession>A0A3P6E3I8</accession>